<evidence type="ECO:0000256" key="6">
    <source>
        <dbReference type="SAM" id="MobiDB-lite"/>
    </source>
</evidence>
<feature type="compositionally biased region" description="Basic and acidic residues" evidence="6">
    <location>
        <begin position="476"/>
        <end position="485"/>
    </location>
</feature>
<dbReference type="NCBIfam" id="TIGR00449">
    <property type="entry name" value="tgt_general"/>
    <property type="match status" value="1"/>
</dbReference>
<dbReference type="EMBL" id="JQFZ01000147">
    <property type="protein sequence ID" value="KGO57415.1"/>
    <property type="molecule type" value="Genomic_DNA"/>
</dbReference>
<name>A0A0A2IJV3_PENEN</name>
<accession>A0A0A2IJV3</accession>
<comment type="subunit">
    <text evidence="5">Heterodimer of a catalytic subunit and an accessory subunit.</text>
</comment>
<dbReference type="InterPro" id="IPR002616">
    <property type="entry name" value="tRNA_ribo_trans-like"/>
</dbReference>
<keyword evidence="3 5" id="KW-0479">Metal-binding</keyword>
<feature type="region of interest" description="Disordered" evidence="6">
    <location>
        <begin position="463"/>
        <end position="485"/>
    </location>
</feature>
<evidence type="ECO:0000256" key="5">
    <source>
        <dbReference type="HAMAP-Rule" id="MF_03043"/>
    </source>
</evidence>
<feature type="binding site" evidence="5">
    <location>
        <position position="334"/>
    </location>
    <ligand>
        <name>Zn(2+)</name>
        <dbReference type="ChEBI" id="CHEBI:29105"/>
    </ligand>
</feature>
<dbReference type="STRING" id="27334.A0A0A2IJV3"/>
<keyword evidence="8" id="KW-0808">Transferase</keyword>
<dbReference type="GO" id="GO:0008479">
    <property type="term" value="F:tRNA-guanosine(34) queuine transglycosylase activity"/>
    <property type="evidence" value="ECO:0007669"/>
    <property type="project" value="UniProtKB-UniRule"/>
</dbReference>
<dbReference type="GeneID" id="27672787"/>
<dbReference type="InterPro" id="IPR028592">
    <property type="entry name" value="QTRTD1"/>
</dbReference>
<dbReference type="Proteomes" id="UP000030143">
    <property type="component" value="Unassembled WGS sequence"/>
</dbReference>
<comment type="subcellular location">
    <subcellularLocation>
        <location evidence="5">Cytoplasm</location>
    </subcellularLocation>
</comment>
<keyword evidence="9" id="KW-1185">Reference proteome</keyword>
<dbReference type="Gene3D" id="3.20.20.105">
    <property type="entry name" value="Queuine tRNA-ribosyltransferase-like"/>
    <property type="match status" value="1"/>
</dbReference>
<feature type="domain" description="tRNA-guanine(15) transglycosylase-like" evidence="7">
    <location>
        <begin position="25"/>
        <end position="398"/>
    </location>
</feature>
<feature type="binding site" evidence="5">
    <location>
        <position position="336"/>
    </location>
    <ligand>
        <name>Zn(2+)</name>
        <dbReference type="ChEBI" id="CHEBI:29105"/>
    </ligand>
</feature>
<dbReference type="PANTHER" id="PTHR46064">
    <property type="entry name" value="QUEUINE TRNA-RIBOSYLTRANSFERASE ACCESSORY SUBUNIT 2"/>
    <property type="match status" value="1"/>
</dbReference>
<dbReference type="FunFam" id="3.20.20.105:FF:000007">
    <property type="entry name" value="Queuine tRNA-ribosyltransferase accessory subunit 2"/>
    <property type="match status" value="1"/>
</dbReference>
<evidence type="ECO:0000313" key="8">
    <source>
        <dbReference type="EMBL" id="KGO57415.1"/>
    </source>
</evidence>
<dbReference type="GO" id="GO:0046872">
    <property type="term" value="F:metal ion binding"/>
    <property type="evidence" value="ECO:0007669"/>
    <property type="project" value="UniProtKB-KW"/>
</dbReference>
<dbReference type="HOGENOM" id="CLU_037350_1_0_1"/>
<feature type="binding site" evidence="5">
    <location>
        <position position="339"/>
    </location>
    <ligand>
        <name>Zn(2+)</name>
        <dbReference type="ChEBI" id="CHEBI:29105"/>
    </ligand>
</feature>
<evidence type="ECO:0000256" key="2">
    <source>
        <dbReference type="ARBA" id="ARBA00022694"/>
    </source>
</evidence>
<dbReference type="InterPro" id="IPR036511">
    <property type="entry name" value="TGT-like_sf"/>
</dbReference>
<dbReference type="RefSeq" id="XP_016599083.1">
    <property type="nucleotide sequence ID" value="XM_016737368.1"/>
</dbReference>
<dbReference type="PANTHER" id="PTHR46064:SF1">
    <property type="entry name" value="QUEUINE TRNA-RIBOSYLTRANSFERASE ACCESSORY SUBUNIT 2"/>
    <property type="match status" value="1"/>
</dbReference>
<organism evidence="8 9">
    <name type="scientific">Penicillium expansum</name>
    <name type="common">Blue mold rot fungus</name>
    <dbReference type="NCBI Taxonomy" id="27334"/>
    <lineage>
        <taxon>Eukaryota</taxon>
        <taxon>Fungi</taxon>
        <taxon>Dikarya</taxon>
        <taxon>Ascomycota</taxon>
        <taxon>Pezizomycotina</taxon>
        <taxon>Eurotiomycetes</taxon>
        <taxon>Eurotiomycetidae</taxon>
        <taxon>Eurotiales</taxon>
        <taxon>Aspergillaceae</taxon>
        <taxon>Penicillium</taxon>
    </lineage>
</organism>
<evidence type="ECO:0000259" key="7">
    <source>
        <dbReference type="Pfam" id="PF01702"/>
    </source>
</evidence>
<comment type="cofactor">
    <cofactor evidence="5">
        <name>Zn(2+)</name>
        <dbReference type="ChEBI" id="CHEBI:29105"/>
    </cofactor>
    <text evidence="5">Binds 1 zinc ion per subunit.</text>
</comment>
<gene>
    <name evidence="8" type="ORF">PEX2_000900</name>
</gene>
<comment type="similarity">
    <text evidence="5">Belongs to the queuine tRNA-ribosyltransferase family. QTRT2 subfamily.</text>
</comment>
<protein>
    <recommendedName>
        <fullName evidence="5">Queuine tRNA-ribosyltransferase accessory subunit 2</fullName>
    </recommendedName>
    <alternativeName>
        <fullName evidence="5">Queuine tRNA-ribosyltransferase domain-containing protein 1</fullName>
    </alternativeName>
</protein>
<keyword evidence="4 5" id="KW-0862">Zinc</keyword>
<feature type="binding site" evidence="5">
    <location>
        <position position="365"/>
    </location>
    <ligand>
        <name>Zn(2+)</name>
        <dbReference type="ChEBI" id="CHEBI:29105"/>
    </ligand>
</feature>
<dbReference type="Pfam" id="PF01702">
    <property type="entry name" value="TGT"/>
    <property type="match status" value="1"/>
</dbReference>
<dbReference type="OrthoDB" id="27601at2759"/>
<proteinExistence type="inferred from homology"/>
<evidence type="ECO:0000313" key="9">
    <source>
        <dbReference type="Proteomes" id="UP000030143"/>
    </source>
</evidence>
<dbReference type="VEuPathDB" id="FungiDB:PEXP_096500"/>
<dbReference type="PhylomeDB" id="A0A0A2IJV3"/>
<comment type="caution">
    <text evidence="8">The sequence shown here is derived from an EMBL/GenBank/DDBJ whole genome shotgun (WGS) entry which is preliminary data.</text>
</comment>
<dbReference type="SUPFAM" id="SSF51713">
    <property type="entry name" value="tRNA-guanine transglycosylase"/>
    <property type="match status" value="1"/>
</dbReference>
<dbReference type="HAMAP" id="MF_03043">
    <property type="entry name" value="QTRT2"/>
    <property type="match status" value="1"/>
</dbReference>
<evidence type="ECO:0000256" key="4">
    <source>
        <dbReference type="ARBA" id="ARBA00022833"/>
    </source>
</evidence>
<sequence>MDQATSASPAMTFSVLASTTPVLAPRVGKLAIPGRKTLATPHHVPLTSRGTVPHVAHDVMRDHTEINSLYAGLEDFIAKKQAPVYKTPAADHESPLKKFICVAEDMPLILGPRRFPPIPCPPANTSSSIALLTSVGFTQLSAHEYVKAVQKLRPDITVGMVDLANKQPGSKRRAKMVDRTHAWTRDALEQLYGDAVPAEEKSKSAYFAPVLPLDNAQQSLYLDDLESEFRWDISGLALYQSASLGFVPESLANLPRLLFSEPETPHTILRDVSLGADLLTTPLLGEASDGGIAMEFVFPAPAALQEGKSEPRPLGVDLWTKGHATDTSPLGEGCKCYTCKNYHRAYIHHLLLAKEMTAWALLQVHNFHVMDTFFAGVRESIQRGSFEQNVETFARVYSSSMPESSGQGPRHVDSQCVILRQIANNLPRLRGYQLPANGPNQPRRMPKVWGQLEDAIQKFAETQSEIATPDTDASGLEEHGFAEKL</sequence>
<keyword evidence="2 5" id="KW-0819">tRNA processing</keyword>
<evidence type="ECO:0000256" key="3">
    <source>
        <dbReference type="ARBA" id="ARBA00022723"/>
    </source>
</evidence>
<dbReference type="InterPro" id="IPR050852">
    <property type="entry name" value="Queuine_tRNA-ribosyltrfase"/>
</dbReference>
<comment type="function">
    <text evidence="5">Non-catalytic subunit of the queuine tRNA-ribosyltransferase (TGT) that catalyzes the base-exchange of a guanine (G) residue with queuine (Q) at position 34 (anticodon wobble position) in tRNAs with GU(N) anticodons (tRNA-Asp, -Asn, -His and -Tyr), resulting in the hypermodified nucleoside queuosine (7-(((4,5-cis-dihydroxy-2-cyclopenten-1-yl)amino)methyl)-7-deazaguanosine).</text>
</comment>
<dbReference type="AlphaFoldDB" id="A0A0A2IJV3"/>
<evidence type="ECO:0000256" key="1">
    <source>
        <dbReference type="ARBA" id="ARBA00022490"/>
    </source>
</evidence>
<reference evidence="8 9" key="1">
    <citation type="journal article" date="2015" name="Mol. Plant Microbe Interact.">
        <title>Genome, transcriptome, and functional analyses of Penicillium expansum provide new insights into secondary metabolism and pathogenicity.</title>
        <authorList>
            <person name="Ballester A.R."/>
            <person name="Marcet-Houben M."/>
            <person name="Levin E."/>
            <person name="Sela N."/>
            <person name="Selma-Lazaro C."/>
            <person name="Carmona L."/>
            <person name="Wisniewski M."/>
            <person name="Droby S."/>
            <person name="Gonzalez-Candelas L."/>
            <person name="Gabaldon T."/>
        </authorList>
    </citation>
    <scope>NUCLEOTIDE SEQUENCE [LARGE SCALE GENOMIC DNA]</scope>
    <source>
        <strain evidence="8 9">MD-8</strain>
    </source>
</reference>
<dbReference type="GO" id="GO:0005737">
    <property type="term" value="C:cytoplasm"/>
    <property type="evidence" value="ECO:0007669"/>
    <property type="project" value="UniProtKB-SubCell"/>
</dbReference>
<keyword evidence="1 5" id="KW-0963">Cytoplasm</keyword>
<dbReference type="GO" id="GO:0006400">
    <property type="term" value="P:tRNA modification"/>
    <property type="evidence" value="ECO:0007669"/>
    <property type="project" value="InterPro"/>
</dbReference>